<dbReference type="Proteomes" id="UP000602395">
    <property type="component" value="Unassembled WGS sequence"/>
</dbReference>
<evidence type="ECO:0000313" key="2">
    <source>
        <dbReference type="Proteomes" id="UP000602395"/>
    </source>
</evidence>
<evidence type="ECO:0000313" key="1">
    <source>
        <dbReference type="EMBL" id="MBD1318524.1"/>
    </source>
</evidence>
<keyword evidence="2" id="KW-1185">Reference proteome</keyword>
<comment type="caution">
    <text evidence="1">The sequence shown here is derived from an EMBL/GenBank/DDBJ whole genome shotgun (WGS) entry which is preliminary data.</text>
</comment>
<sequence>MTTTTDPAAAPSAVTSTLPPVVYEAPPAAPIGGGLYAVSTGPLPMPEHWYGGIEIWPVNCASGWGTWPVDPCLNPVDDHARKTGARADPLDPFFPLVVWGYDECSLITQTEEMTLTRARQNLVLHEQTMVESGFADRLLGAATDLGTAPDITTATAMLESALAVRGIAGVLHAGAQWAAPAVSALLAAGSPILRSPLGASWAFGGGYVQALGDTVIATGPTTVWTSPVDEHATPDAMENIMAALAERSVTVGYECFAVAVTIDGEVS</sequence>
<accession>A0ABR7W9V1</accession>
<reference evidence="1 2" key="1">
    <citation type="submission" date="2020-09" db="EMBL/GenBank/DDBJ databases">
        <title>Novel species in genus Gordonia.</title>
        <authorList>
            <person name="Zhang G."/>
        </authorList>
    </citation>
    <scope>NUCLEOTIDE SEQUENCE [LARGE SCALE GENOMIC DNA]</scope>
    <source>
        <strain evidence="1 2">ON-33</strain>
    </source>
</reference>
<protein>
    <submittedName>
        <fullName evidence="1">Uncharacterized protein</fullName>
    </submittedName>
</protein>
<dbReference type="EMBL" id="JACWMS010000001">
    <property type="protein sequence ID" value="MBD1318524.1"/>
    <property type="molecule type" value="Genomic_DNA"/>
</dbReference>
<dbReference type="RefSeq" id="WP_190265662.1">
    <property type="nucleotide sequence ID" value="NZ_BAABAD010000003.1"/>
</dbReference>
<proteinExistence type="predicted"/>
<name>A0ABR7W9V1_9ACTN</name>
<organism evidence="1 2">
    <name type="scientific">Gordonia hankookensis</name>
    <dbReference type="NCBI Taxonomy" id="589403"/>
    <lineage>
        <taxon>Bacteria</taxon>
        <taxon>Bacillati</taxon>
        <taxon>Actinomycetota</taxon>
        <taxon>Actinomycetes</taxon>
        <taxon>Mycobacteriales</taxon>
        <taxon>Gordoniaceae</taxon>
        <taxon>Gordonia</taxon>
    </lineage>
</organism>
<gene>
    <name evidence="1" type="ORF">IDF66_02915</name>
</gene>